<dbReference type="SUPFAM" id="SSF48371">
    <property type="entry name" value="ARM repeat"/>
    <property type="match status" value="2"/>
</dbReference>
<feature type="compositionally biased region" description="Basic and acidic residues" evidence="6">
    <location>
        <begin position="811"/>
        <end position="827"/>
    </location>
</feature>
<evidence type="ECO:0000256" key="1">
    <source>
        <dbReference type="ARBA" id="ARBA00004123"/>
    </source>
</evidence>
<feature type="region of interest" description="Disordered" evidence="6">
    <location>
        <begin position="610"/>
        <end position="642"/>
    </location>
</feature>
<feature type="region of interest" description="Disordered" evidence="6">
    <location>
        <begin position="347"/>
        <end position="388"/>
    </location>
</feature>
<dbReference type="GO" id="GO:0034657">
    <property type="term" value="C:GID complex"/>
    <property type="evidence" value="ECO:0007669"/>
    <property type="project" value="TreeGrafter"/>
</dbReference>
<dbReference type="InterPro" id="IPR011989">
    <property type="entry name" value="ARM-like"/>
</dbReference>
<evidence type="ECO:0000313" key="8">
    <source>
        <dbReference type="Proteomes" id="UP000267821"/>
    </source>
</evidence>
<dbReference type="SMART" id="SM00185">
    <property type="entry name" value="ARM"/>
    <property type="match status" value="5"/>
</dbReference>
<dbReference type="InterPro" id="IPR000225">
    <property type="entry name" value="Armadillo"/>
</dbReference>
<evidence type="ECO:0000256" key="6">
    <source>
        <dbReference type="SAM" id="MobiDB-lite"/>
    </source>
</evidence>
<reference evidence="7 8" key="1">
    <citation type="journal article" date="2018" name="Nat. Ecol. Evol.">
        <title>Pezizomycetes genomes reveal the molecular basis of ectomycorrhizal truffle lifestyle.</title>
        <authorList>
            <person name="Murat C."/>
            <person name="Payen T."/>
            <person name="Noel B."/>
            <person name="Kuo A."/>
            <person name="Morin E."/>
            <person name="Chen J."/>
            <person name="Kohler A."/>
            <person name="Krizsan K."/>
            <person name="Balestrini R."/>
            <person name="Da Silva C."/>
            <person name="Montanini B."/>
            <person name="Hainaut M."/>
            <person name="Levati E."/>
            <person name="Barry K.W."/>
            <person name="Belfiori B."/>
            <person name="Cichocki N."/>
            <person name="Clum A."/>
            <person name="Dockter R.B."/>
            <person name="Fauchery L."/>
            <person name="Guy J."/>
            <person name="Iotti M."/>
            <person name="Le Tacon F."/>
            <person name="Lindquist E.A."/>
            <person name="Lipzen A."/>
            <person name="Malagnac F."/>
            <person name="Mello A."/>
            <person name="Molinier V."/>
            <person name="Miyauchi S."/>
            <person name="Poulain J."/>
            <person name="Riccioni C."/>
            <person name="Rubini A."/>
            <person name="Sitrit Y."/>
            <person name="Splivallo R."/>
            <person name="Traeger S."/>
            <person name="Wang M."/>
            <person name="Zifcakova L."/>
            <person name="Wipf D."/>
            <person name="Zambonelli A."/>
            <person name="Paolocci F."/>
            <person name="Nowrousian M."/>
            <person name="Ottonello S."/>
            <person name="Baldrian P."/>
            <person name="Spatafora J.W."/>
            <person name="Henrissat B."/>
            <person name="Nagy L.G."/>
            <person name="Aury J.M."/>
            <person name="Wincker P."/>
            <person name="Grigoriev I.V."/>
            <person name="Bonfante P."/>
            <person name="Martin F.M."/>
        </authorList>
    </citation>
    <scope>NUCLEOTIDE SEQUENCE [LARGE SCALE GENOMIC DNA]</scope>
    <source>
        <strain evidence="7 8">ATCC MYA-4762</strain>
    </source>
</reference>
<keyword evidence="5" id="KW-0539">Nucleus</keyword>
<gene>
    <name evidence="7" type="ORF">L211DRAFT_856428</name>
</gene>
<sequence>MTHSEEEAAAFGLLNTIRNSLQSAPEEALACLKQIKHSLIGHEQAKQLYVDNNIIQVLVRILELEHAPKELKLEAGTCIGSLSYGGESFASKLLQAGVLGPLISTLNLTTSPPKLVLSSLRTLNTLFDTCPSETSTPSNSIAGIITSELYSNRQALKYIQIILSQTSASPSTQQQIALAATLISKSCRHGGSGEKAAANMEKHQIMLVNDGILEALGRRLAGFIVRDRNGEGSRPATRSPKGLDDEDKENSVPIPAPVTAQLAPLMDAISVIIKNNPVVTRNDSYRQHEFLYAPWILSAFPASSQAPQSRPKAKPKSITSHPISPTMLTASAFPPLSASYCPAGGPRGAYAQSSASDTMDSALNTPAPGSDTEDSSRRRGKRSRKVDTMPLEDSPLVRWLINVVRQGDALTRLMAASLLINLCHRRTGPIVKSIECMVLPVLVRLLDDDAQSLAQAEHHKGGAAVGGQQLPQRVEWIIRERAPAVLADLINDSEQMQKAAVEAHAIKKLAGMLKRTFEVTPSGSTTKETNGVLGMKSLSMRSPDGDAEENARLAAEINSPYKVHRMKVRESTLRCISGLASLKDEYRKIVIDSGVLPYIVASLKPISEIKIQDPGPSSTPTTAAVAAKGDESPPPGPNIVKEGNPPRVLIAAAYAVKSLSRSVSLLRTSLIDNGVAAPVTALLKSDDVEVKNAATMALCNLLLEFSPMQHLVIESGALKILCEQAHSANAELKLNSIWALKHYIYNATPDVKASTLTELGSEWLVDLISWDDDLASNEVDEEYEDEDERMADEGDENVAYGPLFSGNTPQHHVEESGEDSDVNHMKDSIGQLSRRRDSRTPMTSSASFVEQEISTRAIRRARRQLLEVQEQGLQFLRNLICGANSPEMLDTLFSRVGQDRVYEILTRKTRPRPALSHHIRSGCSSRRPTTASSTESTPHHHVTRDPPTEILIPIIYILIHIAANHPRHRETLIQQTELLKNLLPLFEHEHEEVRVSLAWVVINLTWKDDGADEASCKLRAAELKRLGFMQKLEGLMHDKELDVKERAKTGLYQMRQCLGDTA</sequence>
<name>A0A3N4LZ22_9PEZI</name>
<feature type="compositionally biased region" description="Polar residues" evidence="6">
    <location>
        <begin position="317"/>
        <end position="326"/>
    </location>
</feature>
<keyword evidence="3" id="KW-0963">Cytoplasm</keyword>
<dbReference type="Gene3D" id="1.25.10.10">
    <property type="entry name" value="Leucine-rich Repeat Variant"/>
    <property type="match status" value="3"/>
</dbReference>
<evidence type="ECO:0000256" key="3">
    <source>
        <dbReference type="ARBA" id="ARBA00022490"/>
    </source>
</evidence>
<feature type="region of interest" description="Disordered" evidence="6">
    <location>
        <begin position="805"/>
        <end position="848"/>
    </location>
</feature>
<feature type="compositionally biased region" description="Low complexity" evidence="6">
    <location>
        <begin position="616"/>
        <end position="627"/>
    </location>
</feature>
<feature type="compositionally biased region" description="Polar residues" evidence="6">
    <location>
        <begin position="351"/>
        <end position="364"/>
    </location>
</feature>
<comment type="subcellular location">
    <subcellularLocation>
        <location evidence="2">Cytoplasm</location>
    </subcellularLocation>
    <subcellularLocation>
        <location evidence="1">Nucleus</location>
    </subcellularLocation>
</comment>
<dbReference type="OrthoDB" id="5559898at2759"/>
<evidence type="ECO:0000256" key="5">
    <source>
        <dbReference type="ARBA" id="ARBA00023242"/>
    </source>
</evidence>
<feature type="region of interest" description="Disordered" evidence="6">
    <location>
        <begin position="913"/>
        <end position="945"/>
    </location>
</feature>
<dbReference type="PANTHER" id="PTHR15651:SF7">
    <property type="entry name" value="ARMADILLO REPEAT-CONTAINING PROTEIN 8"/>
    <property type="match status" value="1"/>
</dbReference>
<keyword evidence="4" id="KW-0677">Repeat</keyword>
<dbReference type="AlphaFoldDB" id="A0A3N4LZ22"/>
<accession>A0A3N4LZ22</accession>
<dbReference type="InterPro" id="IPR038739">
    <property type="entry name" value="ARMC8/Vid28"/>
</dbReference>
<dbReference type="InterPro" id="IPR016024">
    <property type="entry name" value="ARM-type_fold"/>
</dbReference>
<proteinExistence type="predicted"/>
<feature type="region of interest" description="Disordered" evidence="6">
    <location>
        <begin position="228"/>
        <end position="253"/>
    </location>
</feature>
<dbReference type="GO" id="GO:0005634">
    <property type="term" value="C:nucleus"/>
    <property type="evidence" value="ECO:0007669"/>
    <property type="project" value="UniProtKB-SubCell"/>
</dbReference>
<dbReference type="GO" id="GO:0005737">
    <property type="term" value="C:cytoplasm"/>
    <property type="evidence" value="ECO:0007669"/>
    <property type="project" value="UniProtKB-SubCell"/>
</dbReference>
<keyword evidence="8" id="KW-1185">Reference proteome</keyword>
<feature type="compositionally biased region" description="Polar residues" evidence="6">
    <location>
        <begin position="922"/>
        <end position="936"/>
    </location>
</feature>
<dbReference type="Proteomes" id="UP000267821">
    <property type="component" value="Unassembled WGS sequence"/>
</dbReference>
<dbReference type="EMBL" id="ML121535">
    <property type="protein sequence ID" value="RPB26382.1"/>
    <property type="molecule type" value="Genomic_DNA"/>
</dbReference>
<dbReference type="PANTHER" id="PTHR15651">
    <property type="entry name" value="ARMADILLO REPEAT-CONTAINING PROTEIN 8"/>
    <property type="match status" value="1"/>
</dbReference>
<dbReference type="STRING" id="1051890.A0A3N4LZ22"/>
<dbReference type="GO" id="GO:0043161">
    <property type="term" value="P:proteasome-mediated ubiquitin-dependent protein catabolic process"/>
    <property type="evidence" value="ECO:0007669"/>
    <property type="project" value="TreeGrafter"/>
</dbReference>
<organism evidence="7 8">
    <name type="scientific">Terfezia boudieri ATCC MYA-4762</name>
    <dbReference type="NCBI Taxonomy" id="1051890"/>
    <lineage>
        <taxon>Eukaryota</taxon>
        <taxon>Fungi</taxon>
        <taxon>Dikarya</taxon>
        <taxon>Ascomycota</taxon>
        <taxon>Pezizomycotina</taxon>
        <taxon>Pezizomycetes</taxon>
        <taxon>Pezizales</taxon>
        <taxon>Pezizaceae</taxon>
        <taxon>Terfezia</taxon>
    </lineage>
</organism>
<protein>
    <submittedName>
        <fullName evidence="7">ARM repeat-containing protein</fullName>
    </submittedName>
</protein>
<evidence type="ECO:0000313" key="7">
    <source>
        <dbReference type="EMBL" id="RPB26382.1"/>
    </source>
</evidence>
<evidence type="ECO:0000256" key="4">
    <source>
        <dbReference type="ARBA" id="ARBA00022737"/>
    </source>
</evidence>
<dbReference type="InParanoid" id="A0A3N4LZ22"/>
<evidence type="ECO:0000256" key="2">
    <source>
        <dbReference type="ARBA" id="ARBA00004496"/>
    </source>
</evidence>
<feature type="region of interest" description="Disordered" evidence="6">
    <location>
        <begin position="305"/>
        <end position="326"/>
    </location>
</feature>